<proteinExistence type="predicted"/>
<organism evidence="3 4">
    <name type="scientific">Hyphococcus lacteus</name>
    <dbReference type="NCBI Taxonomy" id="3143536"/>
    <lineage>
        <taxon>Bacteria</taxon>
        <taxon>Pseudomonadati</taxon>
        <taxon>Pseudomonadota</taxon>
        <taxon>Alphaproteobacteria</taxon>
        <taxon>Parvularculales</taxon>
        <taxon>Parvularculaceae</taxon>
        <taxon>Hyphococcus</taxon>
    </lineage>
</organism>
<dbReference type="NCBIfam" id="NF041384">
    <property type="entry name" value="YHS_seleno_dom"/>
    <property type="match status" value="1"/>
</dbReference>
<sequence>MFRHLIVLFAAMAAVLGFAFAKDPINTGRFSNLAIGGYDAVSYFTDGTPTKGDKEFTFEYQGAEWRFSSAKNLETFTADPTAYAPQYGGYCAWAVSQNYTAPGDPKIWKIVDNKLYLNYNKKVQDDWKKDIPGFIKLANENWPGVIN</sequence>
<keyword evidence="1" id="KW-0732">Signal</keyword>
<dbReference type="EMBL" id="JBEHZE010000001">
    <property type="protein sequence ID" value="MEX6634470.1"/>
    <property type="molecule type" value="Genomic_DNA"/>
</dbReference>
<protein>
    <submittedName>
        <fullName evidence="3">YHS domain-containing (Seleno)protein</fullName>
    </submittedName>
</protein>
<dbReference type="Pfam" id="PF04945">
    <property type="entry name" value="YHS"/>
    <property type="match status" value="1"/>
</dbReference>
<accession>A0ABV3Z6N6</accession>
<evidence type="ECO:0000313" key="3">
    <source>
        <dbReference type="EMBL" id="MEX6634470.1"/>
    </source>
</evidence>
<feature type="domain" description="YHS" evidence="2">
    <location>
        <begin position="41"/>
        <end position="87"/>
    </location>
</feature>
<dbReference type="RefSeq" id="WP_369314452.1">
    <property type="nucleotide sequence ID" value="NZ_JBEHZE010000001.1"/>
</dbReference>
<gene>
    <name evidence="3" type="ORF">ABFZ84_13015</name>
</gene>
<evidence type="ECO:0000259" key="2">
    <source>
        <dbReference type="Pfam" id="PF04945"/>
    </source>
</evidence>
<dbReference type="InterPro" id="IPR007029">
    <property type="entry name" value="YHS_dom"/>
</dbReference>
<dbReference type="Proteomes" id="UP001560685">
    <property type="component" value="Unassembled WGS sequence"/>
</dbReference>
<feature type="chain" id="PRO_5045729172" evidence="1">
    <location>
        <begin position="22"/>
        <end position="147"/>
    </location>
</feature>
<evidence type="ECO:0000256" key="1">
    <source>
        <dbReference type="SAM" id="SignalP"/>
    </source>
</evidence>
<keyword evidence="4" id="KW-1185">Reference proteome</keyword>
<feature type="signal peptide" evidence="1">
    <location>
        <begin position="1"/>
        <end position="21"/>
    </location>
</feature>
<reference evidence="3 4" key="1">
    <citation type="submission" date="2024-05" db="EMBL/GenBank/DDBJ databases">
        <title>Three bacterial strains, DH-69, EH-24, and ECK-19 isolated from coastal sediments.</title>
        <authorList>
            <person name="Ye Y.-Q."/>
            <person name="Du Z.-J."/>
        </authorList>
    </citation>
    <scope>NUCLEOTIDE SEQUENCE [LARGE SCALE GENOMIC DNA]</scope>
    <source>
        <strain evidence="3 4">ECK-19</strain>
    </source>
</reference>
<evidence type="ECO:0000313" key="4">
    <source>
        <dbReference type="Proteomes" id="UP001560685"/>
    </source>
</evidence>
<comment type="caution">
    <text evidence="3">The sequence shown here is derived from an EMBL/GenBank/DDBJ whole genome shotgun (WGS) entry which is preliminary data.</text>
</comment>
<name>A0ABV3Z6N6_9PROT</name>